<protein>
    <submittedName>
        <fullName evidence="2">Uncharacterized protein</fullName>
    </submittedName>
</protein>
<dbReference type="Proteomes" id="UP001235744">
    <property type="component" value="Chromosome"/>
</dbReference>
<sequence length="697" mass="75915">MTTTGAVTDTDSGGTGRPVAAADAGHTARTRGQVRWAPFRSTERSAVAAIDLLRRLAAEGGGGRAPAPREPEVVRFLGATHRTHWPAATGCPDWLTESWAACGFPERDPRGPRPERIPDRAEVLEQLRFETDRTSRGLTGSRKAAAIATWLSPFYLGGIVTAAEVLEVLPARLSMPVRVKWQASRVRHAIERELRTLLTGVLGTDPQAWLRLLTAVERTCRPTSDRPDITWPQLLELAGSVEPDPGILLPTRDLEDPRTYVRRGRRKPAADELFDATWWWPSGEVLRRTESTVLDLVMPALPEGTGVLLAQYVVAVRHGTPPGVLRHLMDAGDREALLVLARGMDLDGRTAEHLLARGDQDIHLSVVNTWARVAPDQRHQALTDPAVDLAPRVSEILSLVHHECLQAREPELIEAAFAGHGQKKFKVQEHLTGCLALLRAGGPARLTALLATGRVSPAVSRVCAKALTAPDPAAALRTRAQREFTTPKLAARLRRVSRSSGATDTAQLMLLFDGWGADWPYLEAEHAREPFAHWAQIVNRPSTPPEVLARHTDAAAQDHQRGRTVCRSDDPVVARGILRNGIHYGSTPDGHVDLLDRMLAEGVITADDLVRVAGQGPCVLQYLGDARHRADAPGAVTEALARVAVLVRRHLPVDDEAAWHRLYARLAAQSPDPLQEGTIESVLTAGPEDRQPRGAGS</sequence>
<gene>
    <name evidence="2" type="ORF">P8A19_09345</name>
</gene>
<feature type="compositionally biased region" description="Basic and acidic residues" evidence="1">
    <location>
        <begin position="687"/>
        <end position="697"/>
    </location>
</feature>
<reference evidence="2 3" key="1">
    <citation type="submission" date="2023-03" db="EMBL/GenBank/DDBJ databases">
        <title>Isolation and description of six Streptomyces strains from soil environments, able to metabolize different microbial glucans.</title>
        <authorList>
            <person name="Widen T."/>
            <person name="Larsbrink J."/>
        </authorList>
    </citation>
    <scope>NUCLEOTIDE SEQUENCE [LARGE SCALE GENOMIC DNA]</scope>
    <source>
        <strain evidence="2 3">Alt2</strain>
    </source>
</reference>
<feature type="region of interest" description="Disordered" evidence="1">
    <location>
        <begin position="1"/>
        <end position="30"/>
    </location>
</feature>
<evidence type="ECO:0000313" key="3">
    <source>
        <dbReference type="Proteomes" id="UP001235744"/>
    </source>
</evidence>
<feature type="compositionally biased region" description="Polar residues" evidence="1">
    <location>
        <begin position="1"/>
        <end position="12"/>
    </location>
</feature>
<dbReference type="EMBL" id="CP120988">
    <property type="protein sequence ID" value="WLQ55636.1"/>
    <property type="molecule type" value="Genomic_DNA"/>
</dbReference>
<organism evidence="2 3">
    <name type="scientific">Streptomyces poriferorum</name>
    <dbReference type="NCBI Taxonomy" id="2798799"/>
    <lineage>
        <taxon>Bacteria</taxon>
        <taxon>Bacillati</taxon>
        <taxon>Actinomycetota</taxon>
        <taxon>Actinomycetes</taxon>
        <taxon>Kitasatosporales</taxon>
        <taxon>Streptomycetaceae</taxon>
        <taxon>Streptomyces</taxon>
    </lineage>
</organism>
<name>A0ABY9IPQ0_9ACTN</name>
<keyword evidence="3" id="KW-1185">Reference proteome</keyword>
<evidence type="ECO:0000256" key="1">
    <source>
        <dbReference type="SAM" id="MobiDB-lite"/>
    </source>
</evidence>
<dbReference type="RefSeq" id="WP_306072095.1">
    <property type="nucleotide sequence ID" value="NZ_CP120988.1"/>
</dbReference>
<accession>A0ABY9IPQ0</accession>
<feature type="region of interest" description="Disordered" evidence="1">
    <location>
        <begin position="675"/>
        <end position="697"/>
    </location>
</feature>
<evidence type="ECO:0000313" key="2">
    <source>
        <dbReference type="EMBL" id="WLQ55636.1"/>
    </source>
</evidence>
<proteinExistence type="predicted"/>